<organism evidence="1 2">
    <name type="scientific">Helicobacter valdiviensis</name>
    <dbReference type="NCBI Taxonomy" id="1458358"/>
    <lineage>
        <taxon>Bacteria</taxon>
        <taxon>Pseudomonadati</taxon>
        <taxon>Campylobacterota</taxon>
        <taxon>Epsilonproteobacteria</taxon>
        <taxon>Campylobacterales</taxon>
        <taxon>Helicobacteraceae</taxon>
        <taxon>Helicobacter</taxon>
    </lineage>
</organism>
<dbReference type="Proteomes" id="UP000249746">
    <property type="component" value="Unassembled WGS sequence"/>
</dbReference>
<evidence type="ECO:0000313" key="2">
    <source>
        <dbReference type="Proteomes" id="UP000249746"/>
    </source>
</evidence>
<name>A0A2W6PQ65_9HELI</name>
<proteinExistence type="predicted"/>
<comment type="caution">
    <text evidence="1">The sequence shown here is derived from an EMBL/GenBank/DDBJ whole genome shotgun (WGS) entry which is preliminary data.</text>
</comment>
<gene>
    <name evidence="1" type="ORF">B6S12_02125</name>
</gene>
<accession>A0A2W6PQ65</accession>
<evidence type="ECO:0000313" key="1">
    <source>
        <dbReference type="EMBL" id="PZT48863.1"/>
    </source>
</evidence>
<reference evidence="1 2" key="1">
    <citation type="submission" date="2017-03" db="EMBL/GenBank/DDBJ databases">
        <title>Genomic and clinical evidence uncovers the enterohepatic species Helicobacter valdiviensis as a potential human intestinal pathogen.</title>
        <authorList>
            <person name="Fresia P."/>
            <person name="Jara R."/>
            <person name="Sierra R."/>
            <person name="Ferres I."/>
            <person name="Greif G."/>
            <person name="Iraola G."/>
            <person name="Collado L."/>
        </authorList>
    </citation>
    <scope>NUCLEOTIDE SEQUENCE [LARGE SCALE GENOMIC DNA]</scope>
    <source>
        <strain evidence="1 2">WBE14</strain>
    </source>
</reference>
<dbReference type="AlphaFoldDB" id="A0A2W6PQ65"/>
<dbReference type="EMBL" id="NBIU01000003">
    <property type="protein sequence ID" value="PZT48863.1"/>
    <property type="molecule type" value="Genomic_DNA"/>
</dbReference>
<feature type="non-terminal residue" evidence="1">
    <location>
        <position position="1"/>
    </location>
</feature>
<protein>
    <submittedName>
        <fullName evidence="1">Methyl-accepting chemotaxis protein</fullName>
    </submittedName>
</protein>
<keyword evidence="2" id="KW-1185">Reference proteome</keyword>
<sequence length="39" mass="4310">QLEAVTHDNVAVANDTNAITQSVNNIANDILEDVRKKKF</sequence>